<evidence type="ECO:0000256" key="1">
    <source>
        <dbReference type="SAM" id="Coils"/>
    </source>
</evidence>
<dbReference type="Proteomes" id="UP000827751">
    <property type="component" value="Segment"/>
</dbReference>
<evidence type="ECO:0000313" key="2">
    <source>
        <dbReference type="EMBL" id="UGO46162.1"/>
    </source>
</evidence>
<gene>
    <name evidence="2" type="ORF">CHEWBECCA_79</name>
</gene>
<keyword evidence="1" id="KW-0175">Coiled coil</keyword>
<proteinExistence type="predicted"/>
<protein>
    <submittedName>
        <fullName evidence="2">Uncharacterized protein</fullName>
    </submittedName>
</protein>
<keyword evidence="3" id="KW-1185">Reference proteome</keyword>
<dbReference type="EMBL" id="OK499972">
    <property type="protein sequence ID" value="UGO46162.1"/>
    <property type="molecule type" value="Genomic_DNA"/>
</dbReference>
<evidence type="ECO:0000313" key="3">
    <source>
        <dbReference type="Proteomes" id="UP000827751"/>
    </source>
</evidence>
<feature type="coiled-coil region" evidence="1">
    <location>
        <begin position="50"/>
        <end position="77"/>
    </location>
</feature>
<accession>A0AAE8YMG3</accession>
<name>A0AAE8YMG3_9CAUD</name>
<reference evidence="2 3" key="1">
    <citation type="submission" date="2021-10" db="EMBL/GenBank/DDBJ databases">
        <authorList>
            <person name="Lavering E.D."/>
            <person name="James R."/>
            <person name="Fairhom J.D."/>
            <person name="Ogilvie B.H."/>
            <person name="Thurgood T.L."/>
            <person name="Robison R.A."/>
            <person name="Grose J.H."/>
        </authorList>
    </citation>
    <scope>NUCLEOTIDE SEQUENCE [LARGE SCALE GENOMIC DNA]</scope>
</reference>
<sequence>MEVDCMKIETTRLQMILAHIRTDTHITLTQENRDIFTSIILELIKARHVQEDLIELLKSADDKIDRLEWKLMFAKKDEYTAHLFAKKKEKGELNEKNGRSQEEE</sequence>
<organism evidence="2 3">
    <name type="scientific">Bacillus phage vB_BanS_Chewbecca</name>
    <dbReference type="NCBI Taxonomy" id="2894786"/>
    <lineage>
        <taxon>Viruses</taxon>
        <taxon>Duplodnaviria</taxon>
        <taxon>Heunggongvirae</taxon>
        <taxon>Uroviricota</taxon>
        <taxon>Caudoviricetes</taxon>
        <taxon>Joanripponvirinae</taxon>
        <taxon>Tsamsavirus</taxon>
        <taxon>Tsamsavirus chewbecca</taxon>
    </lineage>
</organism>